<organism evidence="2 3">
    <name type="scientific">Halocynthiibacter halioticoli</name>
    <dbReference type="NCBI Taxonomy" id="2986804"/>
    <lineage>
        <taxon>Bacteria</taxon>
        <taxon>Pseudomonadati</taxon>
        <taxon>Pseudomonadota</taxon>
        <taxon>Alphaproteobacteria</taxon>
        <taxon>Rhodobacterales</taxon>
        <taxon>Paracoccaceae</taxon>
        <taxon>Halocynthiibacter</taxon>
    </lineage>
</organism>
<sequence length="88" mass="9921">MKSKAEREIIPARKGESDEEQRLREAINRHCGQLCASLDAAIRLRTASNEAKKARHQARNHLTEFALKAMYAQALNCSEQSETQGEKP</sequence>
<dbReference type="RefSeq" id="WP_263954981.1">
    <property type="nucleotide sequence ID" value="NZ_JAOYFC010000006.1"/>
</dbReference>
<name>A0AAE3J238_9RHOB</name>
<protein>
    <submittedName>
        <fullName evidence="2">Uncharacterized protein</fullName>
    </submittedName>
</protein>
<comment type="caution">
    <text evidence="2">The sequence shown here is derived from an EMBL/GenBank/DDBJ whole genome shotgun (WGS) entry which is preliminary data.</text>
</comment>
<evidence type="ECO:0000313" key="3">
    <source>
        <dbReference type="Proteomes" id="UP001208041"/>
    </source>
</evidence>
<feature type="region of interest" description="Disordered" evidence="1">
    <location>
        <begin position="1"/>
        <end position="20"/>
    </location>
</feature>
<evidence type="ECO:0000313" key="2">
    <source>
        <dbReference type="EMBL" id="MCV6826009.1"/>
    </source>
</evidence>
<reference evidence="2" key="1">
    <citation type="submission" date="2022-10" db="EMBL/GenBank/DDBJ databases">
        <authorList>
            <person name="Yue Y."/>
        </authorList>
    </citation>
    <scope>NUCLEOTIDE SEQUENCE</scope>
    <source>
        <strain evidence="2">Z654</strain>
    </source>
</reference>
<accession>A0AAE3J238</accession>
<keyword evidence="3" id="KW-1185">Reference proteome</keyword>
<gene>
    <name evidence="2" type="ORF">OH136_15710</name>
</gene>
<proteinExistence type="predicted"/>
<dbReference type="Proteomes" id="UP001208041">
    <property type="component" value="Unassembled WGS sequence"/>
</dbReference>
<dbReference type="AlphaFoldDB" id="A0AAE3J238"/>
<evidence type="ECO:0000256" key="1">
    <source>
        <dbReference type="SAM" id="MobiDB-lite"/>
    </source>
</evidence>
<dbReference type="EMBL" id="JAOYFC010000006">
    <property type="protein sequence ID" value="MCV6826009.1"/>
    <property type="molecule type" value="Genomic_DNA"/>
</dbReference>